<reference evidence="2" key="1">
    <citation type="submission" date="2021-01" db="EMBL/GenBank/DDBJ databases">
        <authorList>
            <person name="Corre E."/>
            <person name="Pelletier E."/>
            <person name="Niang G."/>
            <person name="Scheremetjew M."/>
            <person name="Finn R."/>
            <person name="Kale V."/>
            <person name="Holt S."/>
            <person name="Cochrane G."/>
            <person name="Meng A."/>
            <person name="Brown T."/>
            <person name="Cohen L."/>
        </authorList>
    </citation>
    <scope>NUCLEOTIDE SEQUENCE</scope>
    <source>
        <strain evidence="2">CCMP1320</strain>
    </source>
</reference>
<dbReference type="PANTHER" id="PTHR17985:SF8">
    <property type="entry name" value="TRANSPORT AND GOLGI ORGANIZATION PROTEIN 2 HOMOLOG"/>
    <property type="match status" value="1"/>
</dbReference>
<dbReference type="AlphaFoldDB" id="A0A7S3QXX2"/>
<feature type="compositionally biased region" description="Low complexity" evidence="1">
    <location>
        <begin position="236"/>
        <end position="247"/>
    </location>
</feature>
<dbReference type="PANTHER" id="PTHR17985">
    <property type="entry name" value="SER/THR-RICH PROTEIN T10 IN DGCR REGION"/>
    <property type="match status" value="1"/>
</dbReference>
<dbReference type="Pfam" id="PF05742">
    <property type="entry name" value="TANGO2"/>
    <property type="match status" value="1"/>
</dbReference>
<protein>
    <submittedName>
        <fullName evidence="2">Uncharacterized protein</fullName>
    </submittedName>
</protein>
<accession>A0A7S3QXX2</accession>
<sequence>MCIVFWGRKKWGFFLAFNRDEYILRPTAPSHFWESDPHILAGRDLNAGGTWLGLSVKAGRVAFCTNLWEKDPPPDEVQREHHLSRGQLILDFLNSSLSPEAFIKSLDASKYHGFNLVCIDLKNDQMAYTHNLYTLPGGQAQDDVQKASCGATPGGECLAVAVPLETGEVYGLSNGLLHEHSPKVHSGIQVANELLSSYEDQCAKNPEGFRHYLPWDALFTDLLGDTRRDERLAPLQQQQQQQQQQSQKGEACGEPSSSLQGVSAPAAPANPEEALNADEHLKYLASARFVHPVPSRSGPYGTRSQIVMAIWEDGTGELREKYLELDDGKPEWREEKHTFALEIIQ</sequence>
<dbReference type="InterPro" id="IPR008551">
    <property type="entry name" value="TANGO2"/>
</dbReference>
<organism evidence="2">
    <name type="scientific">Dunaliella tertiolecta</name>
    <name type="common">Green alga</name>
    <dbReference type="NCBI Taxonomy" id="3047"/>
    <lineage>
        <taxon>Eukaryota</taxon>
        <taxon>Viridiplantae</taxon>
        <taxon>Chlorophyta</taxon>
        <taxon>core chlorophytes</taxon>
        <taxon>Chlorophyceae</taxon>
        <taxon>CS clade</taxon>
        <taxon>Chlamydomonadales</taxon>
        <taxon>Dunaliellaceae</taxon>
        <taxon>Dunaliella</taxon>
    </lineage>
</organism>
<evidence type="ECO:0000313" key="2">
    <source>
        <dbReference type="EMBL" id="CAE0495979.1"/>
    </source>
</evidence>
<feature type="region of interest" description="Disordered" evidence="1">
    <location>
        <begin position="233"/>
        <end position="270"/>
    </location>
</feature>
<name>A0A7S3QXX2_DUNTE</name>
<gene>
    <name evidence="2" type="ORF">DTER00134_LOCUS11052</name>
</gene>
<evidence type="ECO:0000256" key="1">
    <source>
        <dbReference type="SAM" id="MobiDB-lite"/>
    </source>
</evidence>
<proteinExistence type="predicted"/>
<dbReference type="EMBL" id="HBIP01018685">
    <property type="protein sequence ID" value="CAE0495979.1"/>
    <property type="molecule type" value="Transcribed_RNA"/>
</dbReference>